<proteinExistence type="predicted"/>
<feature type="compositionally biased region" description="Polar residues" evidence="1">
    <location>
        <begin position="11"/>
        <end position="22"/>
    </location>
</feature>
<gene>
    <name evidence="2" type="ORF">CASFOL_041538</name>
</gene>
<name>A0ABD3BB03_9LAMI</name>
<feature type="region of interest" description="Disordered" evidence="1">
    <location>
        <begin position="1"/>
        <end position="33"/>
    </location>
</feature>
<organism evidence="2 3">
    <name type="scientific">Castilleja foliolosa</name>
    <dbReference type="NCBI Taxonomy" id="1961234"/>
    <lineage>
        <taxon>Eukaryota</taxon>
        <taxon>Viridiplantae</taxon>
        <taxon>Streptophyta</taxon>
        <taxon>Embryophyta</taxon>
        <taxon>Tracheophyta</taxon>
        <taxon>Spermatophyta</taxon>
        <taxon>Magnoliopsida</taxon>
        <taxon>eudicotyledons</taxon>
        <taxon>Gunneridae</taxon>
        <taxon>Pentapetalae</taxon>
        <taxon>asterids</taxon>
        <taxon>lamiids</taxon>
        <taxon>Lamiales</taxon>
        <taxon>Orobanchaceae</taxon>
        <taxon>Pedicularideae</taxon>
        <taxon>Castillejinae</taxon>
        <taxon>Castilleja</taxon>
    </lineage>
</organism>
<dbReference type="AlphaFoldDB" id="A0ABD3BB03"/>
<comment type="caution">
    <text evidence="2">The sequence shown here is derived from an EMBL/GenBank/DDBJ whole genome shotgun (WGS) entry which is preliminary data.</text>
</comment>
<keyword evidence="3" id="KW-1185">Reference proteome</keyword>
<dbReference type="Proteomes" id="UP001632038">
    <property type="component" value="Unassembled WGS sequence"/>
</dbReference>
<sequence>MEAGTGDGGQNHPSDQPDTPAQQAMPVQPTRTRVGRKLTRMARMTTRNSDKIKILFENSRFMPIGPKKTNFDNWSNYLGFLGRKEPRILICSWKKVPDTTKELVCQGILDVAAEA</sequence>
<dbReference type="EMBL" id="JAVIJP010000105">
    <property type="protein sequence ID" value="KAL3614452.1"/>
    <property type="molecule type" value="Genomic_DNA"/>
</dbReference>
<evidence type="ECO:0000313" key="3">
    <source>
        <dbReference type="Proteomes" id="UP001632038"/>
    </source>
</evidence>
<accession>A0ABD3BB03</accession>
<evidence type="ECO:0000256" key="1">
    <source>
        <dbReference type="SAM" id="MobiDB-lite"/>
    </source>
</evidence>
<reference evidence="3" key="1">
    <citation type="journal article" date="2024" name="IScience">
        <title>Strigolactones Initiate the Formation of Haustorium-like Structures in Castilleja.</title>
        <authorList>
            <person name="Buerger M."/>
            <person name="Peterson D."/>
            <person name="Chory J."/>
        </authorList>
    </citation>
    <scope>NUCLEOTIDE SEQUENCE [LARGE SCALE GENOMIC DNA]</scope>
</reference>
<evidence type="ECO:0000313" key="2">
    <source>
        <dbReference type="EMBL" id="KAL3614452.1"/>
    </source>
</evidence>
<protein>
    <submittedName>
        <fullName evidence="2">Uncharacterized protein</fullName>
    </submittedName>
</protein>